<comment type="caution">
    <text evidence="2">The sequence shown here is derived from an EMBL/GenBank/DDBJ whole genome shotgun (WGS) entry which is preliminary data.</text>
</comment>
<reference evidence="2 3" key="1">
    <citation type="submission" date="2015-08" db="EMBL/GenBank/DDBJ databases">
        <title>Whole genome sequence of Flavobacterium akiainvivens IK-1T, from decaying Wikstroemia oahuensis, an endemic Hawaiian shrub.</title>
        <authorList>
            <person name="Wan X."/>
            <person name="Hou S."/>
            <person name="Saito J."/>
            <person name="Donachie S."/>
        </authorList>
    </citation>
    <scope>NUCLEOTIDE SEQUENCE [LARGE SCALE GENOMIC DNA]</scope>
    <source>
        <strain evidence="2 3">IK-1</strain>
    </source>
</reference>
<sequence length="352" mass="40252">MAYTVKKNHLIFLLLAIFGWLLSIALQFVMPDRFLGDANTITTGIVEEGLVGGYEISTLIYRITLLGKLPYPIVALIQFPVYMYILYKIGIPDDFHMLNVKNVIVYLAVIIIAVFIAMPSKEFITYVFIAIVIYIFKNSRISYMWSIILSSLLLAVFAVFRIYFCLIPVLAMCMYAVTFVKLKNKTLATYTYGLLIIIFMSLSYGILKGEFLTESTRGFVNSDRSNALASNSIIVSPLPLGTWYGEIVSILHGFFSVNLPVNGLKHILSPQILAFIIWQVLLFYILLVRFSWALKNRFKYRYEIWALLLLFSYFIVQGVFEPDLGSAVKHKVGLFPLIYYCLYYENSRTGIS</sequence>
<gene>
    <name evidence="2" type="ORF">AM493_14420</name>
</gene>
<dbReference type="STRING" id="1202724.AM493_14420"/>
<dbReference type="AlphaFoldDB" id="A0A0M8MJI6"/>
<dbReference type="EMBL" id="LIYD01000005">
    <property type="protein sequence ID" value="KOS07097.1"/>
    <property type="molecule type" value="Genomic_DNA"/>
</dbReference>
<feature type="transmembrane region" description="Helical" evidence="1">
    <location>
        <begin position="189"/>
        <end position="207"/>
    </location>
</feature>
<feature type="transmembrane region" description="Helical" evidence="1">
    <location>
        <begin position="152"/>
        <end position="177"/>
    </location>
</feature>
<protein>
    <recommendedName>
        <fullName evidence="4">Glycosyltransferase RgtA/B/C/D-like domain-containing protein</fullName>
    </recommendedName>
</protein>
<organism evidence="2 3">
    <name type="scientific">Flavobacterium akiainvivens</name>
    <dbReference type="NCBI Taxonomy" id="1202724"/>
    <lineage>
        <taxon>Bacteria</taxon>
        <taxon>Pseudomonadati</taxon>
        <taxon>Bacteroidota</taxon>
        <taxon>Flavobacteriia</taxon>
        <taxon>Flavobacteriales</taxon>
        <taxon>Flavobacteriaceae</taxon>
        <taxon>Flavobacterium</taxon>
    </lineage>
</organism>
<evidence type="ECO:0000313" key="3">
    <source>
        <dbReference type="Proteomes" id="UP000037755"/>
    </source>
</evidence>
<evidence type="ECO:0000313" key="2">
    <source>
        <dbReference type="EMBL" id="KOS07097.1"/>
    </source>
</evidence>
<dbReference type="Proteomes" id="UP000037755">
    <property type="component" value="Unassembled WGS sequence"/>
</dbReference>
<evidence type="ECO:0000256" key="1">
    <source>
        <dbReference type="SAM" id="Phobius"/>
    </source>
</evidence>
<name>A0A0M8MJI6_9FLAO</name>
<feature type="transmembrane region" description="Helical" evidence="1">
    <location>
        <begin position="69"/>
        <end position="87"/>
    </location>
</feature>
<dbReference type="RefSeq" id="WP_054408736.1">
    <property type="nucleotide sequence ID" value="NZ_FOYA01000022.1"/>
</dbReference>
<evidence type="ECO:0008006" key="4">
    <source>
        <dbReference type="Google" id="ProtNLM"/>
    </source>
</evidence>
<keyword evidence="3" id="KW-1185">Reference proteome</keyword>
<keyword evidence="1" id="KW-0812">Transmembrane</keyword>
<feature type="transmembrane region" description="Helical" evidence="1">
    <location>
        <begin position="302"/>
        <end position="320"/>
    </location>
</feature>
<keyword evidence="1" id="KW-1133">Transmembrane helix</keyword>
<dbReference type="OrthoDB" id="2286267at2"/>
<feature type="transmembrane region" description="Helical" evidence="1">
    <location>
        <begin position="99"/>
        <end position="117"/>
    </location>
</feature>
<feature type="transmembrane region" description="Helical" evidence="1">
    <location>
        <begin position="267"/>
        <end position="290"/>
    </location>
</feature>
<feature type="transmembrane region" description="Helical" evidence="1">
    <location>
        <begin position="228"/>
        <end position="255"/>
    </location>
</feature>
<accession>A0A0M8MJI6</accession>
<dbReference type="PATRIC" id="fig|1202724.3.peg.2994"/>
<proteinExistence type="predicted"/>
<keyword evidence="1" id="KW-0472">Membrane</keyword>